<evidence type="ECO:0000256" key="2">
    <source>
        <dbReference type="SAM" id="Phobius"/>
    </source>
</evidence>
<organism evidence="3 4">
    <name type="scientific">Sphingomonas pokkalii</name>
    <dbReference type="NCBI Taxonomy" id="2175090"/>
    <lineage>
        <taxon>Bacteria</taxon>
        <taxon>Pseudomonadati</taxon>
        <taxon>Pseudomonadota</taxon>
        <taxon>Alphaproteobacteria</taxon>
        <taxon>Sphingomonadales</taxon>
        <taxon>Sphingomonadaceae</taxon>
        <taxon>Sphingomonas</taxon>
    </lineage>
</organism>
<evidence type="ECO:0000313" key="3">
    <source>
        <dbReference type="EMBL" id="PVX28014.1"/>
    </source>
</evidence>
<name>A0A2U0S9K1_9SPHN</name>
<sequence length="531" mass="56972">MARASTSQGIGSTREIDFTNAEEVRAQRVPFVRTPLVPAARSLIDRLRNFFARRASPFRASAIAFAIDQAEGLSKSVGAGDKRVSLAPGSTTLVSLQVQLESYAGSAFHRAEEALSGLDTSIAQESQWLNQCRPKGIIDMMSAHLDRTTEEHKEAILASASNLKSAKDELTVFRKNHGLSDDVKPGKKIDMAVIGQLGILTVGEFVINSLYQSTQLQNGLVGGFSAALLASGVFILCGIGLGVGRQLRLKQDRGRWGGYALIAAALLVAGWAISLLSLARVAGAHGDTDPYGTAQRQIWHFGAILNALSDFTAFSFALISFAVIFLISWKFLTYSGGYLGLRSRGAKIDAAEPDLREKITQAKDHIKKFSDDFDHWLDEGPAVITACKSSIRALAATGDKVVTQFLSDSQDIEHAARLFDAYVRQNGGANIGELWVNIDKKLKEHLAQIRSKHATLVGDAETLCKREDIDDDSIAGARKAFAAKLAVASKELAKAEAAPERAQPTGSNPSVGDGIVTSKMKAPHARTAASV</sequence>
<dbReference type="EMBL" id="QENQ01000001">
    <property type="protein sequence ID" value="PVX28014.1"/>
    <property type="molecule type" value="Genomic_DNA"/>
</dbReference>
<gene>
    <name evidence="3" type="ORF">DD559_00495</name>
</gene>
<evidence type="ECO:0008006" key="5">
    <source>
        <dbReference type="Google" id="ProtNLM"/>
    </source>
</evidence>
<dbReference type="OrthoDB" id="9765517at2"/>
<reference evidence="3 4" key="1">
    <citation type="submission" date="2018-05" db="EMBL/GenBank/DDBJ databases">
        <title>Description of Sphingomonas pokkalii sp nov, isolated from the rhizosphere of saline tolerant pokkali rice and its draft genome analysis.</title>
        <authorList>
            <person name="Menon R."/>
            <person name="Kumari S."/>
            <person name="Rameshkumar N."/>
        </authorList>
    </citation>
    <scope>NUCLEOTIDE SEQUENCE [LARGE SCALE GENOMIC DNA]</scope>
    <source>
        <strain evidence="3 4">L3B27</strain>
    </source>
</reference>
<keyword evidence="2" id="KW-0472">Membrane</keyword>
<keyword evidence="2" id="KW-0812">Transmembrane</keyword>
<accession>A0A2U0S9K1</accession>
<feature type="region of interest" description="Disordered" evidence="1">
    <location>
        <begin position="493"/>
        <end position="531"/>
    </location>
</feature>
<feature type="transmembrane region" description="Helical" evidence="2">
    <location>
        <begin position="256"/>
        <end position="278"/>
    </location>
</feature>
<evidence type="ECO:0000256" key="1">
    <source>
        <dbReference type="SAM" id="MobiDB-lite"/>
    </source>
</evidence>
<comment type="caution">
    <text evidence="3">The sequence shown here is derived from an EMBL/GenBank/DDBJ whole genome shotgun (WGS) entry which is preliminary data.</text>
</comment>
<proteinExistence type="predicted"/>
<dbReference type="AlphaFoldDB" id="A0A2U0S9K1"/>
<protein>
    <recommendedName>
        <fullName evidence="5">Transmembrane protein</fullName>
    </recommendedName>
</protein>
<evidence type="ECO:0000313" key="4">
    <source>
        <dbReference type="Proteomes" id="UP000245890"/>
    </source>
</evidence>
<feature type="transmembrane region" description="Helical" evidence="2">
    <location>
        <begin position="191"/>
        <end position="211"/>
    </location>
</feature>
<dbReference type="Proteomes" id="UP000245890">
    <property type="component" value="Unassembled WGS sequence"/>
</dbReference>
<feature type="transmembrane region" description="Helical" evidence="2">
    <location>
        <begin position="223"/>
        <end position="244"/>
    </location>
</feature>
<keyword evidence="2" id="KW-1133">Transmembrane helix</keyword>
<feature type="transmembrane region" description="Helical" evidence="2">
    <location>
        <begin position="298"/>
        <end position="327"/>
    </location>
</feature>
<keyword evidence="4" id="KW-1185">Reference proteome</keyword>